<sequence length="78" mass="8526">MVVARVIRRYGVSGPQNWTNSCSGPHWFLPSHPDVLTSFKTGDSELLNDIRLLSASERITASERIASSSTPRSASLPL</sequence>
<gene>
    <name evidence="1" type="ORF">Fmac_008619</name>
</gene>
<keyword evidence="2" id="KW-1185">Reference proteome</keyword>
<evidence type="ECO:0000313" key="2">
    <source>
        <dbReference type="Proteomes" id="UP001603857"/>
    </source>
</evidence>
<dbReference type="AlphaFoldDB" id="A0ABD1MY06"/>
<reference evidence="1 2" key="1">
    <citation type="submission" date="2024-08" db="EMBL/GenBank/DDBJ databases">
        <title>Insights into the chromosomal genome structure of Flemingia macrophylla.</title>
        <authorList>
            <person name="Ding Y."/>
            <person name="Zhao Y."/>
            <person name="Bi W."/>
            <person name="Wu M."/>
            <person name="Zhao G."/>
            <person name="Gong Y."/>
            <person name="Li W."/>
            <person name="Zhang P."/>
        </authorList>
    </citation>
    <scope>NUCLEOTIDE SEQUENCE [LARGE SCALE GENOMIC DNA]</scope>
    <source>
        <strain evidence="1">DYQJB</strain>
        <tissue evidence="1">Leaf</tissue>
    </source>
</reference>
<dbReference type="EMBL" id="JBGMDY010000003">
    <property type="protein sequence ID" value="KAL2340679.1"/>
    <property type="molecule type" value="Genomic_DNA"/>
</dbReference>
<comment type="caution">
    <text evidence="1">The sequence shown here is derived from an EMBL/GenBank/DDBJ whole genome shotgun (WGS) entry which is preliminary data.</text>
</comment>
<name>A0ABD1MY06_9FABA</name>
<protein>
    <submittedName>
        <fullName evidence="1">Uncharacterized protein</fullName>
    </submittedName>
</protein>
<evidence type="ECO:0000313" key="1">
    <source>
        <dbReference type="EMBL" id="KAL2340679.1"/>
    </source>
</evidence>
<organism evidence="1 2">
    <name type="scientific">Flemingia macrophylla</name>
    <dbReference type="NCBI Taxonomy" id="520843"/>
    <lineage>
        <taxon>Eukaryota</taxon>
        <taxon>Viridiplantae</taxon>
        <taxon>Streptophyta</taxon>
        <taxon>Embryophyta</taxon>
        <taxon>Tracheophyta</taxon>
        <taxon>Spermatophyta</taxon>
        <taxon>Magnoliopsida</taxon>
        <taxon>eudicotyledons</taxon>
        <taxon>Gunneridae</taxon>
        <taxon>Pentapetalae</taxon>
        <taxon>rosids</taxon>
        <taxon>fabids</taxon>
        <taxon>Fabales</taxon>
        <taxon>Fabaceae</taxon>
        <taxon>Papilionoideae</taxon>
        <taxon>50 kb inversion clade</taxon>
        <taxon>NPAAA clade</taxon>
        <taxon>indigoferoid/millettioid clade</taxon>
        <taxon>Phaseoleae</taxon>
        <taxon>Flemingia</taxon>
    </lineage>
</organism>
<accession>A0ABD1MY06</accession>
<proteinExistence type="predicted"/>
<dbReference type="Proteomes" id="UP001603857">
    <property type="component" value="Unassembled WGS sequence"/>
</dbReference>